<dbReference type="RefSeq" id="WP_200340168.1">
    <property type="nucleotide sequence ID" value="NZ_NRRL01000015.1"/>
</dbReference>
<dbReference type="EMBL" id="NRRL01000015">
    <property type="protein sequence ID" value="MBK1668000.1"/>
    <property type="molecule type" value="Genomic_DNA"/>
</dbReference>
<dbReference type="PANTHER" id="PTHR43316">
    <property type="entry name" value="HYDROLASE, HALOACID DELAHOGENASE-RELATED"/>
    <property type="match status" value="1"/>
</dbReference>
<dbReference type="SUPFAM" id="SSF56784">
    <property type="entry name" value="HAD-like"/>
    <property type="match status" value="1"/>
</dbReference>
<keyword evidence="1" id="KW-0378">Hydrolase</keyword>
<dbReference type="SFLD" id="SFLDS00003">
    <property type="entry name" value="Haloacid_Dehalogenase"/>
    <property type="match status" value="1"/>
</dbReference>
<dbReference type="Gene3D" id="1.10.150.750">
    <property type="match status" value="1"/>
</dbReference>
<dbReference type="Proteomes" id="UP001296873">
    <property type="component" value="Unassembled WGS sequence"/>
</dbReference>
<dbReference type="SFLD" id="SFLDG01129">
    <property type="entry name" value="C1.5:_HAD__Beta-PGM__Phosphata"/>
    <property type="match status" value="1"/>
</dbReference>
<evidence type="ECO:0000256" key="1">
    <source>
        <dbReference type="ARBA" id="ARBA00022801"/>
    </source>
</evidence>
<evidence type="ECO:0008006" key="4">
    <source>
        <dbReference type="Google" id="ProtNLM"/>
    </source>
</evidence>
<comment type="caution">
    <text evidence="2">The sequence shown here is derived from an EMBL/GenBank/DDBJ whole genome shotgun (WGS) entry which is preliminary data.</text>
</comment>
<dbReference type="PANTHER" id="PTHR43316:SF9">
    <property type="entry name" value="ACID DEHALOGENASE, PUTATIVE (AFU_ORTHOLOGUE AFUA_6G14460)-RELATED"/>
    <property type="match status" value="1"/>
</dbReference>
<reference evidence="2 3" key="1">
    <citation type="journal article" date="2020" name="Microorganisms">
        <title>Osmotic Adaptation and Compatible Solute Biosynthesis of Phototrophic Bacteria as Revealed from Genome Analyses.</title>
        <authorList>
            <person name="Imhoff J.F."/>
            <person name="Rahn T."/>
            <person name="Kunzel S."/>
            <person name="Keller A."/>
            <person name="Neulinger S.C."/>
        </authorList>
    </citation>
    <scope>NUCLEOTIDE SEQUENCE [LARGE SCALE GENOMIC DNA]</scope>
    <source>
        <strain evidence="2 3">DSM 9895</strain>
    </source>
</reference>
<dbReference type="Gene3D" id="3.40.50.1000">
    <property type="entry name" value="HAD superfamily/HAD-like"/>
    <property type="match status" value="1"/>
</dbReference>
<name>A0ABS1DF12_9PROT</name>
<organism evidence="2 3">
    <name type="scientific">Rhodovibrio sodomensis</name>
    <dbReference type="NCBI Taxonomy" id="1088"/>
    <lineage>
        <taxon>Bacteria</taxon>
        <taxon>Pseudomonadati</taxon>
        <taxon>Pseudomonadota</taxon>
        <taxon>Alphaproteobacteria</taxon>
        <taxon>Rhodospirillales</taxon>
        <taxon>Rhodovibrionaceae</taxon>
        <taxon>Rhodovibrio</taxon>
    </lineage>
</organism>
<dbReference type="InterPro" id="IPR006439">
    <property type="entry name" value="HAD-SF_hydro_IA"/>
</dbReference>
<protein>
    <recommendedName>
        <fullName evidence="4">Haloacid dehalogenase type II</fullName>
    </recommendedName>
</protein>
<dbReference type="InterPro" id="IPR051540">
    <property type="entry name" value="S-2-haloacid_dehalogenase"/>
</dbReference>
<dbReference type="InterPro" id="IPR023214">
    <property type="entry name" value="HAD_sf"/>
</dbReference>
<evidence type="ECO:0000313" key="2">
    <source>
        <dbReference type="EMBL" id="MBK1668000.1"/>
    </source>
</evidence>
<dbReference type="Pfam" id="PF00702">
    <property type="entry name" value="Hydrolase"/>
    <property type="match status" value="1"/>
</dbReference>
<dbReference type="NCBIfam" id="TIGR01493">
    <property type="entry name" value="HAD-SF-IA-v2"/>
    <property type="match status" value="1"/>
</dbReference>
<accession>A0ABS1DF12</accession>
<proteinExistence type="predicted"/>
<evidence type="ECO:0000313" key="3">
    <source>
        <dbReference type="Proteomes" id="UP001296873"/>
    </source>
</evidence>
<keyword evidence="3" id="KW-1185">Reference proteome</keyword>
<gene>
    <name evidence="2" type="ORF">CKO28_08120</name>
</gene>
<sequence>MDLSAYQALTFDVYGTLIDWETGIADTLQPWAERNGVAGDRDALLAAFARHETTRQQDNPETRYPEVLELVFEDIARDFGVRPARADAYAFGESVQHWPAFDDAPEALRRLQTRYRLGVISNVDRASFVMSQAKLGVNFDLQVTAEDAGAYKPDHAPFEMALTWLNEIGIGFDAILHVAQSHHHDHVPAKRLGMTSCWIDRQGLAQGGAWGATPEVPDRPQVDATYPSLSALADAAGV</sequence>
<dbReference type="InterPro" id="IPR036412">
    <property type="entry name" value="HAD-like_sf"/>
</dbReference>